<proteinExistence type="predicted"/>
<evidence type="ECO:0000313" key="2">
    <source>
        <dbReference type="EMBL" id="NWY50711.1"/>
    </source>
</evidence>
<dbReference type="Proteomes" id="UP000557271">
    <property type="component" value="Unassembled WGS sequence"/>
</dbReference>
<comment type="caution">
    <text evidence="2">The sequence shown here is derived from an EMBL/GenBank/DDBJ whole genome shotgun (WGS) entry which is preliminary data.</text>
</comment>
<feature type="coiled-coil region" evidence="1">
    <location>
        <begin position="557"/>
        <end position="594"/>
    </location>
</feature>
<dbReference type="EMBL" id="VZSF01001180">
    <property type="protein sequence ID" value="NWY50711.1"/>
    <property type="molecule type" value="Genomic_DNA"/>
</dbReference>
<feature type="non-terminal residue" evidence="2">
    <location>
        <position position="603"/>
    </location>
</feature>
<reference evidence="2 3" key="1">
    <citation type="submission" date="2019-09" db="EMBL/GenBank/DDBJ databases">
        <title>Bird 10,000 Genomes (B10K) Project - Family phase.</title>
        <authorList>
            <person name="Zhang G."/>
        </authorList>
    </citation>
    <scope>NUCLEOTIDE SEQUENCE [LARGE SCALE GENOMIC DNA]</scope>
    <source>
        <strain evidence="2">B10K-UC-030-51</strain>
    </source>
</reference>
<evidence type="ECO:0000313" key="3">
    <source>
        <dbReference type="Proteomes" id="UP000557271"/>
    </source>
</evidence>
<feature type="non-terminal residue" evidence="2">
    <location>
        <position position="1"/>
    </location>
</feature>
<organism evidence="2 3">
    <name type="scientific">Chionis minor</name>
    <name type="common">Black-faced sheathbill</name>
    <dbReference type="NCBI Taxonomy" id="227182"/>
    <lineage>
        <taxon>Eukaryota</taxon>
        <taxon>Metazoa</taxon>
        <taxon>Chordata</taxon>
        <taxon>Craniata</taxon>
        <taxon>Vertebrata</taxon>
        <taxon>Euteleostomi</taxon>
        <taxon>Archelosauria</taxon>
        <taxon>Archosauria</taxon>
        <taxon>Dinosauria</taxon>
        <taxon>Saurischia</taxon>
        <taxon>Theropoda</taxon>
        <taxon>Coelurosauria</taxon>
        <taxon>Aves</taxon>
        <taxon>Neognathae</taxon>
        <taxon>Neoaves</taxon>
        <taxon>Charadriiformes</taxon>
        <taxon>Chionididae</taxon>
        <taxon>Chionis</taxon>
    </lineage>
</organism>
<keyword evidence="3" id="KW-1185">Reference proteome</keyword>
<sequence length="603" mass="67899">MAHLLGHPGCMESLRADLRDLQAAIADVSSRAGAARFPSWKFPDKVSCDLDLAALLERYGYAKEDPEFSQHSHVVLLELVVDRLLLLLQSFTGYAENLLSEQAVPPAQAVGPCMSAGLTARRYWCSMLKLGAFYQQLLAEKKACRKENPTLQSTPKAEKPKEEHLKRYSPAALELRTSMEVARTASPHPPLGVCVPGGHALCSSLPRAARSVAESSRSVSVQTTGLSPGPCDTCASAQASLREVGKTITSICQSQNIPSALSRFQEVVEDTTRRRTLSATDVSYWASEQSKDLSRISKHLQLLLQQVNPLKSELEESEKQKDKLRKQVEDFSRLLQVEKETQARQRKEAEHSLEVKNKEYLEAVARLERDKDDLRRGTVLFPPSCLAWPKVPRLCPEVTKTTLLEEMRTMMVARSRVLELEEKVQRLSEQRESLGQELSATTTQLEKEKAKVESMLRHEESLQAKQRALLQQLDGLDQEREELQASLGEAEEDKARLAEQLEERWEQSRQQLQAQQGNVSRLEEQARELKERERLLVFFPELHVPTETQFESTGSLTEDMEKQLQANSIRISVLEQENVRLRAALAKVKAAAEQGVLKVRPRS</sequence>
<feature type="coiled-coil region" evidence="1">
    <location>
        <begin position="300"/>
        <end position="377"/>
    </location>
</feature>
<protein>
    <submittedName>
        <fullName evidence="2">CC157 protein</fullName>
    </submittedName>
</protein>
<dbReference type="PANTHER" id="PTHR43696:SF9">
    <property type="entry name" value="COILED-COIL DOMAIN-CONTAINING PROTEIN 157"/>
    <property type="match status" value="1"/>
</dbReference>
<feature type="coiled-coil region" evidence="1">
    <location>
        <begin position="410"/>
        <end position="532"/>
    </location>
</feature>
<keyword evidence="1" id="KW-0175">Coiled coil</keyword>
<name>A0A7K7EZU2_CHIMN</name>
<dbReference type="InterPro" id="IPR029681">
    <property type="entry name" value="CCDC157"/>
</dbReference>
<accession>A0A7K7EZU2</accession>
<dbReference type="AlphaFoldDB" id="A0A7K7EZU2"/>
<dbReference type="PANTHER" id="PTHR43696">
    <property type="entry name" value="COILED-COIL DOMAIN-CONTAINING PROTEIN 157"/>
    <property type="match status" value="1"/>
</dbReference>
<evidence type="ECO:0000256" key="1">
    <source>
        <dbReference type="SAM" id="Coils"/>
    </source>
</evidence>
<gene>
    <name evidence="2" type="primary">Ccdc157</name>
    <name evidence="2" type="ORF">CHIMIN_R13303</name>
</gene>
<dbReference type="OrthoDB" id="10051906at2759"/>